<dbReference type="RefSeq" id="WP_250423512.1">
    <property type="nucleotide sequence ID" value="NZ_JAJKBJ010000004.1"/>
</dbReference>
<keyword evidence="3" id="KW-1185">Reference proteome</keyword>
<evidence type="ECO:0000256" key="1">
    <source>
        <dbReference type="SAM" id="MobiDB-lite"/>
    </source>
</evidence>
<feature type="region of interest" description="Disordered" evidence="1">
    <location>
        <begin position="380"/>
        <end position="402"/>
    </location>
</feature>
<reference evidence="2" key="1">
    <citation type="submission" date="2021-11" db="EMBL/GenBank/DDBJ databases">
        <title>Legionella maioricencis sp. nov., a new species isolated from hot water samples in Mallorca.</title>
        <authorList>
            <person name="Crespi S."/>
            <person name="Drasar V."/>
            <person name="Salva-Serra F."/>
            <person name="Jaen-Luchoro D."/>
            <person name="Pineiro-Iglesias B."/>
            <person name="Aliaga F."/>
            <person name="Fernandez-Juarez V."/>
            <person name="Coll G."/>
            <person name="Moore E.R.B."/>
            <person name="Bennasar-Figueras A."/>
        </authorList>
    </citation>
    <scope>NUCLEOTIDE SEQUENCE</scope>
    <source>
        <strain evidence="2">HCPI-6</strain>
    </source>
</reference>
<evidence type="ECO:0000313" key="2">
    <source>
        <dbReference type="EMBL" id="MCL9683428.1"/>
    </source>
</evidence>
<feature type="compositionally biased region" description="Polar residues" evidence="1">
    <location>
        <begin position="391"/>
        <end position="402"/>
    </location>
</feature>
<evidence type="ECO:0000313" key="3">
    <source>
        <dbReference type="Proteomes" id="UP001139721"/>
    </source>
</evidence>
<dbReference type="AlphaFoldDB" id="A0A9X2CZ35"/>
<accession>A0A9X2CZ35</accession>
<proteinExistence type="predicted"/>
<dbReference type="EMBL" id="JAJKBJ010000004">
    <property type="protein sequence ID" value="MCL9683428.1"/>
    <property type="molecule type" value="Genomic_DNA"/>
</dbReference>
<gene>
    <name evidence="2" type="ORF">LOX96_04945</name>
</gene>
<name>A0A9X2CZ35_9GAMM</name>
<comment type="caution">
    <text evidence="2">The sequence shown here is derived from an EMBL/GenBank/DDBJ whole genome shotgun (WGS) entry which is preliminary data.</text>
</comment>
<sequence>MQANDSTNQNSEDDSEFLERRNDEREVLVFKIDSEQEAHLVSGNPPINVEIWMYSYNNRNTDRDRLNFLFLDTTDTSESLDAEFASFAGNLYHLILNSPYPTYFSCKLKNADTENKDKFARISNKIDDFSTWQEAVALDKNKGVLSINGKEFELDSRCNPPIKGLTAVLVAGCFLDEQDWDDTNIGLANGQVVRVDPALTFGANFSSESTAEEISSKLSNLLGNFIYEITTGSYFTEYEDVAETAVIKELFNSHDELFETLAKIISLPKSLYLITALKSFSPIHHPKAFELVEELHARAELFHQVAQKMEGFDSFYAQYKLQQAADYHNQLVQLKSSFEFNNNDKFKEVLEPDIEHQNQFLEPRNQLQKSTSTLGFFSSEPLHETTHTADKSSISSGPLSTE</sequence>
<protein>
    <submittedName>
        <fullName evidence="2">Uncharacterized protein</fullName>
    </submittedName>
</protein>
<organism evidence="2 3">
    <name type="scientific">Legionella maioricensis</name>
    <dbReference type="NCBI Taxonomy" id="2896528"/>
    <lineage>
        <taxon>Bacteria</taxon>
        <taxon>Pseudomonadati</taxon>
        <taxon>Pseudomonadota</taxon>
        <taxon>Gammaproteobacteria</taxon>
        <taxon>Legionellales</taxon>
        <taxon>Legionellaceae</taxon>
        <taxon>Legionella</taxon>
    </lineage>
</organism>
<dbReference type="Proteomes" id="UP001139721">
    <property type="component" value="Unassembled WGS sequence"/>
</dbReference>
<feature type="compositionally biased region" description="Basic and acidic residues" evidence="1">
    <location>
        <begin position="381"/>
        <end position="390"/>
    </location>
</feature>